<dbReference type="Proteomes" id="UP000177159">
    <property type="component" value="Unassembled WGS sequence"/>
</dbReference>
<dbReference type="Gene3D" id="3.40.50.450">
    <property type="match status" value="1"/>
</dbReference>
<dbReference type="AlphaFoldDB" id="A0A1F7GWY2"/>
<reference evidence="1 2" key="1">
    <citation type="journal article" date="2016" name="Nat. Commun.">
        <title>Thousands of microbial genomes shed light on interconnected biogeochemical processes in an aquifer system.</title>
        <authorList>
            <person name="Anantharaman K."/>
            <person name="Brown C.T."/>
            <person name="Hug L.A."/>
            <person name="Sharon I."/>
            <person name="Castelle C.J."/>
            <person name="Probst A.J."/>
            <person name="Thomas B.C."/>
            <person name="Singh A."/>
            <person name="Wilkins M.J."/>
            <person name="Karaoz U."/>
            <person name="Brodie E.L."/>
            <person name="Williams K.H."/>
            <person name="Hubbard S.S."/>
            <person name="Banfield J.F."/>
        </authorList>
    </citation>
    <scope>NUCLEOTIDE SEQUENCE [LARGE SCALE GENOMIC DNA]</scope>
</reference>
<organism evidence="1 2">
    <name type="scientific">Candidatus Roizmanbacteria bacterium RIFCSPHIGHO2_02_FULL_37_24</name>
    <dbReference type="NCBI Taxonomy" id="1802037"/>
    <lineage>
        <taxon>Bacteria</taxon>
        <taxon>Candidatus Roizmaniibacteriota</taxon>
    </lineage>
</organism>
<dbReference type="InterPro" id="IPR041164">
    <property type="entry name" value="LDcluster4"/>
</dbReference>
<accession>A0A1F7GWY2</accession>
<comment type="caution">
    <text evidence="1">The sequence shown here is derived from an EMBL/GenBank/DDBJ whole genome shotgun (WGS) entry which is preliminary data.</text>
</comment>
<evidence type="ECO:0000313" key="1">
    <source>
        <dbReference type="EMBL" id="OGK23383.1"/>
    </source>
</evidence>
<proteinExistence type="predicted"/>
<dbReference type="Pfam" id="PF18306">
    <property type="entry name" value="LDcluster4"/>
    <property type="match status" value="1"/>
</dbReference>
<evidence type="ECO:0000313" key="2">
    <source>
        <dbReference type="Proteomes" id="UP000177159"/>
    </source>
</evidence>
<name>A0A1F7GWY2_9BACT</name>
<sequence>MKYKIGIYGSAEGADANVGEKAIALGETLSKYTKEFIVLTGAGNGIPPMIAQVFSKSGGEVWGFSACTNIDEQKKQTPEVDISIYSKFVFIPKDFPFQSDVNVSKKYRNVTSTATSDGGIIISGRWGTMNEFTNLFDMGKPIGVLMGTGGISDELPSLLQKISKKSKSKVIFNNSSEELVKGLLEELKTRFA</sequence>
<protein>
    <submittedName>
        <fullName evidence="1">Uncharacterized protein</fullName>
    </submittedName>
</protein>
<dbReference type="EMBL" id="MFZM01000021">
    <property type="protein sequence ID" value="OGK23383.1"/>
    <property type="molecule type" value="Genomic_DNA"/>
</dbReference>
<gene>
    <name evidence="1" type="ORF">A3C24_00050</name>
</gene>
<dbReference type="SUPFAM" id="SSF102405">
    <property type="entry name" value="MCP/YpsA-like"/>
    <property type="match status" value="1"/>
</dbReference>